<proteinExistence type="predicted"/>
<feature type="transmembrane region" description="Helical" evidence="4">
    <location>
        <begin position="264"/>
        <end position="283"/>
    </location>
</feature>
<keyword evidence="1" id="KW-0547">Nucleotide-binding</keyword>
<dbReference type="SUPFAM" id="SSF52540">
    <property type="entry name" value="P-loop containing nucleoside triphosphate hydrolases"/>
    <property type="match status" value="1"/>
</dbReference>
<accession>A0A940SX75</accession>
<keyword evidence="4" id="KW-0812">Transmembrane</keyword>
<feature type="domain" description="DNA mismatch repair proteins mutS family" evidence="5">
    <location>
        <begin position="352"/>
        <end position="538"/>
    </location>
</feature>
<keyword evidence="3" id="KW-0238">DNA-binding</keyword>
<comment type="caution">
    <text evidence="6">The sequence shown here is derived from an EMBL/GenBank/DDBJ whole genome shotgun (WGS) entry which is preliminary data.</text>
</comment>
<keyword evidence="4" id="KW-0472">Membrane</keyword>
<dbReference type="EMBL" id="JAEEGA010000008">
    <property type="protein sequence ID" value="MBP1042088.1"/>
    <property type="molecule type" value="Genomic_DNA"/>
</dbReference>
<dbReference type="GO" id="GO:0005829">
    <property type="term" value="C:cytosol"/>
    <property type="evidence" value="ECO:0007669"/>
    <property type="project" value="TreeGrafter"/>
</dbReference>
<sequence length="546" mass="62113">MVFMLGAVGFVIVLIVVLAIRERLLLKQRIARDWQRVPAVTNFDKEDSLKEAWQIYHKLNPSQSTVDDITWHDLDMIRVFELVNGTKSSVGAERLYQKMREFDLDGKEGSEFQELVTFFAEHDQERAEMQYQLARAGKRDKNFVWHYLHNPRENQLGNPLIYYVLGSLPVVSLLLFALTKIGPLVLVAIVGIMINVVFYMQKKEVLQRELLSMNYLVCLIAQSSNIAKVSQPLQDKIKTLAKELKIIARLGFAFRVKANSEAEVFFEYLNIAFMLPFISYNLVLKKLDTHQQEAIELLEMIGNIDAAIAVLNFKQIMPYVCQPETTETTQVVAEEMYHPLLQAPVVNPVNWHKSTLVTGSNASGKSTYIKGVALNAILSQTIGLACAKSWKMKAGHVLSSMALEDDLFQGDSYFVAEIKSVKRIIQQVKKGETCYCFVDEILRGTNTIERIAASSAIVEWLTKSQSLGFIATHDIELTEILNDVCENIHFEEQVTEEEGVEFDYVLYQGPARTRNALKLLKVMAFPKEIVVEAESKARHFEDSRSW</sequence>
<evidence type="ECO:0000313" key="7">
    <source>
        <dbReference type="Proteomes" id="UP000674938"/>
    </source>
</evidence>
<dbReference type="GO" id="GO:0006298">
    <property type="term" value="P:mismatch repair"/>
    <property type="evidence" value="ECO:0007669"/>
    <property type="project" value="InterPro"/>
</dbReference>
<dbReference type="GO" id="GO:0005524">
    <property type="term" value="F:ATP binding"/>
    <property type="evidence" value="ECO:0007669"/>
    <property type="project" value="UniProtKB-KW"/>
</dbReference>
<dbReference type="AlphaFoldDB" id="A0A940SX75"/>
<dbReference type="InterPro" id="IPR000432">
    <property type="entry name" value="DNA_mismatch_repair_MutS_C"/>
</dbReference>
<keyword evidence="4" id="KW-1133">Transmembrane helix</keyword>
<feature type="transmembrane region" description="Helical" evidence="4">
    <location>
        <begin position="160"/>
        <end position="178"/>
    </location>
</feature>
<dbReference type="PANTHER" id="PTHR11361">
    <property type="entry name" value="DNA MISMATCH REPAIR PROTEIN MUTS FAMILY MEMBER"/>
    <property type="match status" value="1"/>
</dbReference>
<protein>
    <submittedName>
        <fullName evidence="6">DNA mismatch repair protein MutS</fullName>
    </submittedName>
</protein>
<dbReference type="Proteomes" id="UP000674938">
    <property type="component" value="Unassembled WGS sequence"/>
</dbReference>
<dbReference type="Gene3D" id="3.40.50.300">
    <property type="entry name" value="P-loop containing nucleotide triphosphate hydrolases"/>
    <property type="match status" value="1"/>
</dbReference>
<dbReference type="PANTHER" id="PTHR11361:SF152">
    <property type="entry name" value="DNA MISMATCH REPAIR PROTEIN"/>
    <property type="match status" value="1"/>
</dbReference>
<dbReference type="SMART" id="SM00534">
    <property type="entry name" value="MUTSac"/>
    <property type="match status" value="1"/>
</dbReference>
<keyword evidence="2" id="KW-0067">ATP-binding</keyword>
<evidence type="ECO:0000256" key="4">
    <source>
        <dbReference type="SAM" id="Phobius"/>
    </source>
</evidence>
<dbReference type="GO" id="GO:0140664">
    <property type="term" value="F:ATP-dependent DNA damage sensor activity"/>
    <property type="evidence" value="ECO:0007669"/>
    <property type="project" value="InterPro"/>
</dbReference>
<keyword evidence="7" id="KW-1185">Reference proteome</keyword>
<evidence type="ECO:0000259" key="5">
    <source>
        <dbReference type="SMART" id="SM00534"/>
    </source>
</evidence>
<dbReference type="InterPro" id="IPR045076">
    <property type="entry name" value="MutS"/>
</dbReference>
<dbReference type="GO" id="GO:0030983">
    <property type="term" value="F:mismatched DNA binding"/>
    <property type="evidence" value="ECO:0007669"/>
    <property type="project" value="InterPro"/>
</dbReference>
<gene>
    <name evidence="6" type="ORF">I6N95_13790</name>
</gene>
<feature type="transmembrane region" description="Helical" evidence="4">
    <location>
        <begin position="184"/>
        <end position="200"/>
    </location>
</feature>
<dbReference type="Pfam" id="PF00488">
    <property type="entry name" value="MutS_V"/>
    <property type="match status" value="1"/>
</dbReference>
<feature type="transmembrane region" description="Helical" evidence="4">
    <location>
        <begin position="6"/>
        <end position="26"/>
    </location>
</feature>
<name>A0A940SX75_9ENTE</name>
<organism evidence="6 7">
    <name type="scientific">Vagococcus allomyrinae</name>
    <dbReference type="NCBI Taxonomy" id="2794353"/>
    <lineage>
        <taxon>Bacteria</taxon>
        <taxon>Bacillati</taxon>
        <taxon>Bacillota</taxon>
        <taxon>Bacilli</taxon>
        <taxon>Lactobacillales</taxon>
        <taxon>Enterococcaceae</taxon>
        <taxon>Vagococcus</taxon>
    </lineage>
</organism>
<evidence type="ECO:0000256" key="1">
    <source>
        <dbReference type="ARBA" id="ARBA00022741"/>
    </source>
</evidence>
<evidence type="ECO:0000313" key="6">
    <source>
        <dbReference type="EMBL" id="MBP1042088.1"/>
    </source>
</evidence>
<dbReference type="InterPro" id="IPR027417">
    <property type="entry name" value="P-loop_NTPase"/>
</dbReference>
<evidence type="ECO:0000256" key="2">
    <source>
        <dbReference type="ARBA" id="ARBA00022840"/>
    </source>
</evidence>
<evidence type="ECO:0000256" key="3">
    <source>
        <dbReference type="ARBA" id="ARBA00023125"/>
    </source>
</evidence>
<reference evidence="6" key="1">
    <citation type="submission" date="2020-12" db="EMBL/GenBank/DDBJ databases">
        <title>Vagococcus allomyrinae sp. nov. and Enterococcus lavae sp. nov., isolated from the larvae of Allomyrina dichotoma.</title>
        <authorList>
            <person name="Lee S.D."/>
        </authorList>
    </citation>
    <scope>NUCLEOTIDE SEQUENCE</scope>
    <source>
        <strain evidence="6">BWB3-3</strain>
    </source>
</reference>